<comment type="caution">
    <text evidence="3">The sequence shown here is derived from an EMBL/GenBank/DDBJ whole genome shotgun (WGS) entry which is preliminary data.</text>
</comment>
<proteinExistence type="predicted"/>
<dbReference type="VEuPathDB" id="PiroplasmaDB:BEWA_053740"/>
<dbReference type="EMBL" id="ACOU01000003">
    <property type="protein sequence ID" value="EKX73319.1"/>
    <property type="molecule type" value="Genomic_DNA"/>
</dbReference>
<feature type="compositionally biased region" description="Basic and acidic residues" evidence="1">
    <location>
        <begin position="306"/>
        <end position="323"/>
    </location>
</feature>
<evidence type="ECO:0000259" key="2">
    <source>
        <dbReference type="Pfam" id="PF03399"/>
    </source>
</evidence>
<dbReference type="Pfam" id="PF03399">
    <property type="entry name" value="SAC3_GANP"/>
    <property type="match status" value="1"/>
</dbReference>
<dbReference type="eggNOG" id="KOG1861">
    <property type="taxonomic scope" value="Eukaryota"/>
</dbReference>
<dbReference type="STRING" id="1537102.L1LDH7"/>
<accession>L1LDH7</accession>
<dbReference type="OrthoDB" id="199574at2759"/>
<dbReference type="GeneID" id="15802926"/>
<dbReference type="RefSeq" id="XP_004832771.1">
    <property type="nucleotide sequence ID" value="XM_004832714.1"/>
</dbReference>
<evidence type="ECO:0000313" key="4">
    <source>
        <dbReference type="Proteomes" id="UP000031512"/>
    </source>
</evidence>
<gene>
    <name evidence="3" type="ORF">BEWA_053740</name>
</gene>
<dbReference type="AlphaFoldDB" id="L1LDH7"/>
<feature type="domain" description="SAC3/GANP/THP3 conserved" evidence="2">
    <location>
        <begin position="390"/>
        <end position="562"/>
    </location>
</feature>
<evidence type="ECO:0000256" key="1">
    <source>
        <dbReference type="SAM" id="MobiDB-lite"/>
    </source>
</evidence>
<protein>
    <recommendedName>
        <fullName evidence="2">SAC3/GANP/THP3 conserved domain-containing protein</fullName>
    </recommendedName>
</protein>
<dbReference type="Proteomes" id="UP000031512">
    <property type="component" value="Unassembled WGS sequence"/>
</dbReference>
<keyword evidence="4" id="KW-1185">Reference proteome</keyword>
<organism evidence="3 4">
    <name type="scientific">Theileria equi strain WA</name>
    <dbReference type="NCBI Taxonomy" id="1537102"/>
    <lineage>
        <taxon>Eukaryota</taxon>
        <taxon>Sar</taxon>
        <taxon>Alveolata</taxon>
        <taxon>Apicomplexa</taxon>
        <taxon>Aconoidasida</taxon>
        <taxon>Piroplasmida</taxon>
        <taxon>Theileriidae</taxon>
        <taxon>Theileria</taxon>
    </lineage>
</organism>
<dbReference type="PANTHER" id="PTHR12436">
    <property type="entry name" value="80 KDA MCM3-ASSOCIATED PROTEIN"/>
    <property type="match status" value="1"/>
</dbReference>
<feature type="region of interest" description="Disordered" evidence="1">
    <location>
        <begin position="283"/>
        <end position="323"/>
    </location>
</feature>
<dbReference type="Gene3D" id="1.25.40.990">
    <property type="match status" value="1"/>
</dbReference>
<evidence type="ECO:0000313" key="3">
    <source>
        <dbReference type="EMBL" id="EKX73319.1"/>
    </source>
</evidence>
<dbReference type="KEGG" id="beq:BEWA_053740"/>
<dbReference type="InterPro" id="IPR005062">
    <property type="entry name" value="SAC3/GANP/THP3_conserved"/>
</dbReference>
<dbReference type="InterPro" id="IPR045107">
    <property type="entry name" value="SAC3/GANP/THP3"/>
</dbReference>
<reference evidence="3 4" key="1">
    <citation type="journal article" date="2012" name="BMC Genomics">
        <title>Comparative genomic analysis and phylogenetic position of Theileria equi.</title>
        <authorList>
            <person name="Kappmeyer L.S."/>
            <person name="Thiagarajan M."/>
            <person name="Herndon D.R."/>
            <person name="Ramsay J.D."/>
            <person name="Caler E."/>
            <person name="Djikeng A."/>
            <person name="Gillespie J.J."/>
            <person name="Lau A.O."/>
            <person name="Roalson E.H."/>
            <person name="Silva J.C."/>
            <person name="Silva M.G."/>
            <person name="Suarez C.E."/>
            <person name="Ueti M.W."/>
            <person name="Nene V.M."/>
            <person name="Mealey R.H."/>
            <person name="Knowles D.P."/>
            <person name="Brayton K.A."/>
        </authorList>
    </citation>
    <scope>NUCLEOTIDE SEQUENCE [LARGE SCALE GENOMIC DNA]</scope>
    <source>
        <strain evidence="3 4">WA</strain>
    </source>
</reference>
<sequence>MQNQNTFGAPGQPVRASYNMLFSHFKNLGYSDEIAKAEADRIMRQTTAQQVPMKAPIIQQPNPYGYMPQMMPVPQFPVVQAPVVQNPPLMGAMYNKDNLLSGVKLSSKAPFMGWSVPVSSEQKMQNVIPIKLKTGQPDTEKKVRAKGFHDPISPSVMPQPQLSPPKMTPIQPVFPPMPQQMYPGAIPTQVSHAPPVAQSMQSNAKMTQDIPKITIDVPKKTSTEKFDQWVKKLHDHFNVGTSTKKFKKTVRKYVDKISEDVKSGKIDVNDLKIPALEDILRGAEPAPKPLSPQLVPKNAPKPKPALIEKPKPPADKPKPPVEKPKYLPIGAQFHGFPSPYVSSDELQRREQRSQRFKRSIPGGIYNFNPERGKAIIGTSEELEKPYLRLTAEPNPRMVRPEHVLKESFKYVFDRFMMSKNYRYIEEQFRSIRQDIQVQHIRSPFVVRLYSTNARIALLHGDLDQFNQCQTQLIHLHKQGDLCTVSFSFFDVSLQVEFEFYRLLYLALQNMKMDTLRNLRNIYHDTQFKSTVYYEYANEIRLSISEDNFVKYFALADTKNLDFDHYLNRIYNEAFNDFVYKEDVSKGPPFYSKFLFKMFEPRFRMLSLVTLCKTSLSIAVETLINILNFENKESCITFLKESRVIFNENGLLDCKKTLPVILESPLLRSKKI</sequence>
<name>L1LDH7_THEEQ</name>
<dbReference type="GO" id="GO:0005634">
    <property type="term" value="C:nucleus"/>
    <property type="evidence" value="ECO:0007669"/>
    <property type="project" value="TreeGrafter"/>
</dbReference>